<gene>
    <name evidence="5" type="ordered locus">AciPR4_3789</name>
</gene>
<feature type="domain" description="GFO/IDH/MocA-like oxidoreductase" evidence="4">
    <location>
        <begin position="217"/>
        <end position="337"/>
    </location>
</feature>
<keyword evidence="6" id="KW-1185">Reference proteome</keyword>
<dbReference type="GO" id="GO:0016491">
    <property type="term" value="F:oxidoreductase activity"/>
    <property type="evidence" value="ECO:0007669"/>
    <property type="project" value="UniProtKB-KW"/>
</dbReference>
<evidence type="ECO:0000256" key="1">
    <source>
        <dbReference type="ARBA" id="ARBA00010928"/>
    </source>
</evidence>
<dbReference type="PANTHER" id="PTHR22604">
    <property type="entry name" value="OXIDOREDUCTASES"/>
    <property type="match status" value="1"/>
</dbReference>
<accession>E8V1C3</accession>
<evidence type="ECO:0000259" key="3">
    <source>
        <dbReference type="Pfam" id="PF01408"/>
    </source>
</evidence>
<dbReference type="GO" id="GO:0000166">
    <property type="term" value="F:nucleotide binding"/>
    <property type="evidence" value="ECO:0007669"/>
    <property type="project" value="InterPro"/>
</dbReference>
<sequence>MDKQELSPSDTSETLSRRSFLRAATGTVAATTLATGALAQNETGGTATATIPPQQNYVDLSQIHGETEAAEHAPGPFLPKDTRVGYAIVGLGRLSLNQILPAFGTSKYAKPVALVSGDRAKAQKVAAQYGIADTHITDYANFERLAQMPGVDAIYIVLPDGMHKEFVLRGAKIGKHILCEKPMATSAADCEVMIEACNRANVKLMIAYRQQYEPMNRYLQKMVADGKLGRLNSILSTNSQNTGDPTQWRLKKALAGGGALPDVGIYCLNAARFLSGEEPDEVHATIHQPKDDPRFAEVEARCSFTAHFPSGLIATCVSAYDVHRSAMLRLEGSKAWAEMSPAFGYHGSKVRYSMLTGEGNDKKDTTFEPSIEDKDQFALELDHFATCVRKNVQPHTPGEEGLQDQRIIEAIYKSAATGRTVKIAPPAKPTRGPAIPEKI</sequence>
<protein>
    <submittedName>
        <fullName evidence="5">Oxidoreductase domain protein</fullName>
    </submittedName>
</protein>
<evidence type="ECO:0000313" key="6">
    <source>
        <dbReference type="Proteomes" id="UP000006844"/>
    </source>
</evidence>
<feature type="domain" description="Gfo/Idh/MocA-like oxidoreductase N-terminal" evidence="3">
    <location>
        <begin position="85"/>
        <end position="208"/>
    </location>
</feature>
<dbReference type="HOGENOM" id="CLU_023194_5_1_0"/>
<dbReference type="PANTHER" id="PTHR22604:SF105">
    <property type="entry name" value="TRANS-1,2-DIHYDROBENZENE-1,2-DIOL DEHYDROGENASE"/>
    <property type="match status" value="1"/>
</dbReference>
<dbReference type="Gene3D" id="3.40.50.720">
    <property type="entry name" value="NAD(P)-binding Rossmann-like Domain"/>
    <property type="match status" value="1"/>
</dbReference>
<comment type="similarity">
    <text evidence="1">Belongs to the Gfo/Idh/MocA family.</text>
</comment>
<dbReference type="InterPro" id="IPR050984">
    <property type="entry name" value="Gfo/Idh/MocA_domain"/>
</dbReference>
<dbReference type="InterPro" id="IPR036291">
    <property type="entry name" value="NAD(P)-bd_dom_sf"/>
</dbReference>
<dbReference type="KEGG" id="tsa:AciPR4_3789"/>
<dbReference type="Pfam" id="PF22725">
    <property type="entry name" value="GFO_IDH_MocA_C3"/>
    <property type="match status" value="1"/>
</dbReference>
<dbReference type="Proteomes" id="UP000006844">
    <property type="component" value="Chromosome"/>
</dbReference>
<keyword evidence="2" id="KW-0560">Oxidoreductase</keyword>
<dbReference type="PROSITE" id="PS51318">
    <property type="entry name" value="TAT"/>
    <property type="match status" value="1"/>
</dbReference>
<evidence type="ECO:0000259" key="4">
    <source>
        <dbReference type="Pfam" id="PF22725"/>
    </source>
</evidence>
<dbReference type="AlphaFoldDB" id="E8V1C3"/>
<dbReference type="RefSeq" id="WP_013570268.1">
    <property type="nucleotide sequence ID" value="NC_014963.1"/>
</dbReference>
<dbReference type="InterPro" id="IPR000683">
    <property type="entry name" value="Gfo/Idh/MocA-like_OxRdtase_N"/>
</dbReference>
<dbReference type="InterPro" id="IPR055170">
    <property type="entry name" value="GFO_IDH_MocA-like_dom"/>
</dbReference>
<proteinExistence type="inferred from homology"/>
<dbReference type="SUPFAM" id="SSF55347">
    <property type="entry name" value="Glyceraldehyde-3-phosphate dehydrogenase-like, C-terminal domain"/>
    <property type="match status" value="1"/>
</dbReference>
<dbReference type="Gene3D" id="3.30.360.10">
    <property type="entry name" value="Dihydrodipicolinate Reductase, domain 2"/>
    <property type="match status" value="1"/>
</dbReference>
<dbReference type="SUPFAM" id="SSF51735">
    <property type="entry name" value="NAD(P)-binding Rossmann-fold domains"/>
    <property type="match status" value="1"/>
</dbReference>
<evidence type="ECO:0000256" key="2">
    <source>
        <dbReference type="ARBA" id="ARBA00023002"/>
    </source>
</evidence>
<evidence type="ECO:0000313" key="5">
    <source>
        <dbReference type="EMBL" id="ADV84538.1"/>
    </source>
</evidence>
<dbReference type="InterPro" id="IPR008354">
    <property type="entry name" value="Glc-Fru_OxRdtase_bac"/>
</dbReference>
<dbReference type="PRINTS" id="PR01775">
    <property type="entry name" value="GLFROXRDTASE"/>
</dbReference>
<dbReference type="STRING" id="401053.AciPR4_3789"/>
<organism evidence="5 6">
    <name type="scientific">Terriglobus saanensis (strain ATCC BAA-1853 / DSM 23119 / SP1PR4)</name>
    <dbReference type="NCBI Taxonomy" id="401053"/>
    <lineage>
        <taxon>Bacteria</taxon>
        <taxon>Pseudomonadati</taxon>
        <taxon>Acidobacteriota</taxon>
        <taxon>Terriglobia</taxon>
        <taxon>Terriglobales</taxon>
        <taxon>Acidobacteriaceae</taxon>
        <taxon>Terriglobus</taxon>
    </lineage>
</organism>
<dbReference type="Pfam" id="PF01408">
    <property type="entry name" value="GFO_IDH_MocA"/>
    <property type="match status" value="1"/>
</dbReference>
<reference evidence="5 6" key="1">
    <citation type="journal article" date="2012" name="Stand. Genomic Sci.">
        <title>Complete genome sequence of Terriglobus saanensis type strain SP1PR4(T), an Acidobacteria from tundra soil.</title>
        <authorList>
            <person name="Rawat S.R."/>
            <person name="Mannisto M.K."/>
            <person name="Starovoytov V."/>
            <person name="Goodwin L."/>
            <person name="Nolan M."/>
            <person name="Hauser L."/>
            <person name="Land M."/>
            <person name="Davenport K.W."/>
            <person name="Woyke T."/>
            <person name="Haggblom M.M."/>
        </authorList>
    </citation>
    <scope>NUCLEOTIDE SEQUENCE</scope>
    <source>
        <strain evidence="6">ATCC BAA-1853 / DSM 23119 / SP1PR4</strain>
    </source>
</reference>
<dbReference type="eggNOG" id="COG0673">
    <property type="taxonomic scope" value="Bacteria"/>
</dbReference>
<dbReference type="EMBL" id="CP002467">
    <property type="protein sequence ID" value="ADV84538.1"/>
    <property type="molecule type" value="Genomic_DNA"/>
</dbReference>
<name>E8V1C3_TERSS</name>
<dbReference type="OrthoDB" id="9815825at2"/>
<dbReference type="InterPro" id="IPR006311">
    <property type="entry name" value="TAT_signal"/>
</dbReference>